<dbReference type="Pfam" id="PF15469">
    <property type="entry name" value="Sec5"/>
    <property type="match status" value="1"/>
</dbReference>
<sequence>SLPSDERDPLGKPSSVLSILKRNGTDIDTDISLRKKYSISSREFNPRLFLRDTRSDASLEELEEALVYLNNQMSEGSEALRYLIEDNYEKFVKSKSALDSVYGLIVGDGGAAEKAWTIDPIKTLVDEATSKAALAMKPVIDNKAKEIKVKLFAQQMRQRASLFDLPARMLYHIRNNDHDSLIRDYRKGKDSISKESITSPSNTVNEGIWSRVEAVIDNYRKDTWQRLAEATPDKDYGQLMRKLLELGIEDNPIKEWIYAQNLKLEKELTDQFDLIRLTMELLRQNIMAVPHSSISVFTAYAASPQICSFDNRDICDSPEIIEMWLAVRNFAETIGKSAYKIGQFWKSCTGFLTGQTQYGWHDESQNYLSFTDYEIKEINGLIKSLVALLSESVTEFFQSSPQFTSKITKQLSEDIASGKVSDSYFFLPPYANSLSTLRYLGQSISILASSFNELSSLQISPQAYNDLGNMLGFIREKCLGAIFFTWQHDSSLFSSLEDWNHSAVNSGCTNMPILIKNYQISMVKGIYTLMYLPGEQVGSSLLIMPQPSSKLIGDLQEQFDLTNRVIVNGLMELVDTSSTKVSQQINNNTELSPRAQFEALGKLSFDESNDQHIEHGSKMLLVLSNLTELSSKVFPDLYKLFEKNFISAVQYDSTEVEQFKSKLFVDYISSRRATISEVVRDGITSNHSIWALDGAPTGVSNYINICLLMLVIIHSRVLETSPDLVHGILSALQNHALLSMLESFRHVESFGKGGCLQAVADLEFFRVTMASFQNDESQYNIELIVEAIRSSSTDQDTWNNNGPWTEIEGLLSKC</sequence>
<dbReference type="PANTHER" id="PTHR13043">
    <property type="entry name" value="EXOCYST COMPLEX COMPONENT SEC5"/>
    <property type="match status" value="1"/>
</dbReference>
<feature type="non-terminal residue" evidence="6">
    <location>
        <position position="814"/>
    </location>
</feature>
<keyword evidence="3 4" id="KW-0268">Exocytosis</keyword>
<name>A0A1E3PN06_9ASCO</name>
<dbReference type="PANTHER" id="PTHR13043:SF1">
    <property type="entry name" value="EXOCYST COMPLEX COMPONENT 2"/>
    <property type="match status" value="1"/>
</dbReference>
<gene>
    <name evidence="6" type="ORF">NADFUDRAFT_12886</name>
</gene>
<dbReference type="AlphaFoldDB" id="A0A1E3PN06"/>
<keyword evidence="2 4" id="KW-0813">Transport</keyword>
<evidence type="ECO:0000313" key="7">
    <source>
        <dbReference type="Proteomes" id="UP000095009"/>
    </source>
</evidence>
<evidence type="ECO:0000256" key="3">
    <source>
        <dbReference type="ARBA" id="ARBA00022483"/>
    </source>
</evidence>
<keyword evidence="4" id="KW-0653">Protein transport</keyword>
<dbReference type="OrthoDB" id="26242at2759"/>
<feature type="domain" description="Exocyst complex component EXOC2/Sec5 N-terminal" evidence="5">
    <location>
        <begin position="7"/>
        <end position="811"/>
    </location>
</feature>
<comment type="function">
    <text evidence="4">Component of the exocyst complex involved in the docking of exocytic vesicles with fusion sites on the plasma membrane.</text>
</comment>
<dbReference type="GO" id="GO:0006887">
    <property type="term" value="P:exocytosis"/>
    <property type="evidence" value="ECO:0007669"/>
    <property type="project" value="UniProtKB-KW"/>
</dbReference>
<comment type="similarity">
    <text evidence="1 4">Belongs to the SEC5 family.</text>
</comment>
<reference evidence="6 7" key="1">
    <citation type="journal article" date="2016" name="Proc. Natl. Acad. Sci. U.S.A.">
        <title>Comparative genomics of biotechnologically important yeasts.</title>
        <authorList>
            <person name="Riley R."/>
            <person name="Haridas S."/>
            <person name="Wolfe K.H."/>
            <person name="Lopes M.R."/>
            <person name="Hittinger C.T."/>
            <person name="Goeker M."/>
            <person name="Salamov A.A."/>
            <person name="Wisecaver J.H."/>
            <person name="Long T.M."/>
            <person name="Calvey C.H."/>
            <person name="Aerts A.L."/>
            <person name="Barry K.W."/>
            <person name="Choi C."/>
            <person name="Clum A."/>
            <person name="Coughlan A.Y."/>
            <person name="Deshpande S."/>
            <person name="Douglass A.P."/>
            <person name="Hanson S.J."/>
            <person name="Klenk H.-P."/>
            <person name="LaButti K.M."/>
            <person name="Lapidus A."/>
            <person name="Lindquist E.A."/>
            <person name="Lipzen A.M."/>
            <person name="Meier-Kolthoff J.P."/>
            <person name="Ohm R.A."/>
            <person name="Otillar R.P."/>
            <person name="Pangilinan J.L."/>
            <person name="Peng Y."/>
            <person name="Rokas A."/>
            <person name="Rosa C.A."/>
            <person name="Scheuner C."/>
            <person name="Sibirny A.A."/>
            <person name="Slot J.C."/>
            <person name="Stielow J.B."/>
            <person name="Sun H."/>
            <person name="Kurtzman C.P."/>
            <person name="Blackwell M."/>
            <person name="Grigoriev I.V."/>
            <person name="Jeffries T.W."/>
        </authorList>
    </citation>
    <scope>NUCLEOTIDE SEQUENCE [LARGE SCALE GENOMIC DNA]</scope>
    <source>
        <strain evidence="6 7">DSM 6958</strain>
    </source>
</reference>
<dbReference type="GO" id="GO:0006893">
    <property type="term" value="P:Golgi to plasma membrane transport"/>
    <property type="evidence" value="ECO:0007669"/>
    <property type="project" value="UniProtKB-UniRule"/>
</dbReference>
<proteinExistence type="inferred from homology"/>
<dbReference type="InterPro" id="IPR029175">
    <property type="entry name" value="EXOC2/Sec5"/>
</dbReference>
<comment type="subunit">
    <text evidence="4">Component of the exocyst complex.</text>
</comment>
<dbReference type="GO" id="GO:0015031">
    <property type="term" value="P:protein transport"/>
    <property type="evidence" value="ECO:0007669"/>
    <property type="project" value="UniProtKB-KW"/>
</dbReference>
<organism evidence="6 7">
    <name type="scientific">Nadsonia fulvescens var. elongata DSM 6958</name>
    <dbReference type="NCBI Taxonomy" id="857566"/>
    <lineage>
        <taxon>Eukaryota</taxon>
        <taxon>Fungi</taxon>
        <taxon>Dikarya</taxon>
        <taxon>Ascomycota</taxon>
        <taxon>Saccharomycotina</taxon>
        <taxon>Dipodascomycetes</taxon>
        <taxon>Dipodascales</taxon>
        <taxon>Dipodascales incertae sedis</taxon>
        <taxon>Nadsonia</taxon>
    </lineage>
</organism>
<evidence type="ECO:0000256" key="1">
    <source>
        <dbReference type="ARBA" id="ARBA00010578"/>
    </source>
</evidence>
<evidence type="ECO:0000256" key="4">
    <source>
        <dbReference type="RuleBase" id="RU365069"/>
    </source>
</evidence>
<dbReference type="GO" id="GO:0000145">
    <property type="term" value="C:exocyst"/>
    <property type="evidence" value="ECO:0007669"/>
    <property type="project" value="UniProtKB-UniRule"/>
</dbReference>
<dbReference type="EMBL" id="KV454408">
    <property type="protein sequence ID" value="ODQ66809.1"/>
    <property type="molecule type" value="Genomic_DNA"/>
</dbReference>
<feature type="non-terminal residue" evidence="6">
    <location>
        <position position="1"/>
    </location>
</feature>
<dbReference type="InterPro" id="IPR039481">
    <property type="entry name" value="EXOC2/Sec5_N_dom"/>
</dbReference>
<dbReference type="STRING" id="857566.A0A1E3PN06"/>
<accession>A0A1E3PN06</accession>
<dbReference type="Proteomes" id="UP000095009">
    <property type="component" value="Unassembled WGS sequence"/>
</dbReference>
<evidence type="ECO:0000313" key="6">
    <source>
        <dbReference type="EMBL" id="ODQ66809.1"/>
    </source>
</evidence>
<keyword evidence="7" id="KW-1185">Reference proteome</keyword>
<evidence type="ECO:0000256" key="2">
    <source>
        <dbReference type="ARBA" id="ARBA00022448"/>
    </source>
</evidence>
<protein>
    <recommendedName>
        <fullName evidence="4">Exocyst complex component SEC5</fullName>
    </recommendedName>
</protein>
<evidence type="ECO:0000259" key="5">
    <source>
        <dbReference type="Pfam" id="PF15469"/>
    </source>
</evidence>